<evidence type="ECO:0000313" key="6">
    <source>
        <dbReference type="EMBL" id="KAF3329184.1"/>
    </source>
</evidence>
<dbReference type="SUPFAM" id="SSF57850">
    <property type="entry name" value="RING/U-box"/>
    <property type="match status" value="1"/>
</dbReference>
<keyword evidence="1" id="KW-0479">Metal-binding</keyword>
<evidence type="ECO:0000259" key="5">
    <source>
        <dbReference type="PROSITE" id="PS50089"/>
    </source>
</evidence>
<dbReference type="Pfam" id="PF13639">
    <property type="entry name" value="zf-RING_2"/>
    <property type="match status" value="1"/>
</dbReference>
<dbReference type="PANTHER" id="PTHR15710">
    <property type="entry name" value="E3 UBIQUITIN-PROTEIN LIGASE PRAJA"/>
    <property type="match status" value="1"/>
</dbReference>
<comment type="caution">
    <text evidence="6">The sequence shown here is derived from an EMBL/GenBank/DDBJ whole genome shotgun (WGS) entry which is preliminary data.</text>
</comment>
<keyword evidence="2 4" id="KW-0863">Zinc-finger</keyword>
<name>A0A833QTE1_9POAL</name>
<dbReference type="InterPro" id="IPR001841">
    <property type="entry name" value="Znf_RING"/>
</dbReference>
<dbReference type="GO" id="GO:0061630">
    <property type="term" value="F:ubiquitin protein ligase activity"/>
    <property type="evidence" value="ECO:0007669"/>
    <property type="project" value="TreeGrafter"/>
</dbReference>
<protein>
    <submittedName>
        <fullName evidence="6">E3 ubiquitin-protein ligase RING1-like protein</fullName>
    </submittedName>
</protein>
<dbReference type="PANTHER" id="PTHR15710:SF132">
    <property type="entry name" value="E3 UBIQUITIN-PROTEIN LIGASE MPSR1"/>
    <property type="match status" value="1"/>
</dbReference>
<dbReference type="OrthoDB" id="8062037at2759"/>
<dbReference type="EMBL" id="SWLB01000015">
    <property type="protein sequence ID" value="KAF3329184.1"/>
    <property type="molecule type" value="Genomic_DNA"/>
</dbReference>
<evidence type="ECO:0000313" key="7">
    <source>
        <dbReference type="Proteomes" id="UP000623129"/>
    </source>
</evidence>
<evidence type="ECO:0000256" key="1">
    <source>
        <dbReference type="ARBA" id="ARBA00022723"/>
    </source>
</evidence>
<evidence type="ECO:0000256" key="3">
    <source>
        <dbReference type="ARBA" id="ARBA00022833"/>
    </source>
</evidence>
<reference evidence="6" key="1">
    <citation type="submission" date="2020-01" db="EMBL/GenBank/DDBJ databases">
        <title>Genome sequence of Kobresia littledalei, the first chromosome-level genome in the family Cyperaceae.</title>
        <authorList>
            <person name="Qu G."/>
        </authorList>
    </citation>
    <scope>NUCLEOTIDE SEQUENCE</scope>
    <source>
        <strain evidence="6">C.B.Clarke</strain>
        <tissue evidence="6">Leaf</tissue>
    </source>
</reference>
<keyword evidence="3" id="KW-0862">Zinc</keyword>
<gene>
    <name evidence="6" type="ORF">FCM35_KLT06262</name>
</gene>
<evidence type="ECO:0000256" key="2">
    <source>
        <dbReference type="ARBA" id="ARBA00022771"/>
    </source>
</evidence>
<feature type="domain" description="RING-type" evidence="5">
    <location>
        <begin position="70"/>
        <end position="109"/>
    </location>
</feature>
<dbReference type="SMART" id="SM00184">
    <property type="entry name" value="RING"/>
    <property type="match status" value="1"/>
</dbReference>
<dbReference type="GO" id="GO:0005737">
    <property type="term" value="C:cytoplasm"/>
    <property type="evidence" value="ECO:0007669"/>
    <property type="project" value="TreeGrafter"/>
</dbReference>
<dbReference type="InterPro" id="IPR013083">
    <property type="entry name" value="Znf_RING/FYVE/PHD"/>
</dbReference>
<sequence>MAVEEEEERTQQDPHRDQIVLVNMTTQAMVILHGQQEVFEEHSAAATILPASAASIQSIKTVAPVPEEECSVCLNRFGDMAKEMPCGHRFHVGCIERWLGLHGSCPLCRYQMPGTEVRKLHGANGIWVAISLSRGIIDRQRDHGVGSSA</sequence>
<dbReference type="Proteomes" id="UP000623129">
    <property type="component" value="Unassembled WGS sequence"/>
</dbReference>
<keyword evidence="7" id="KW-1185">Reference proteome</keyword>
<dbReference type="AlphaFoldDB" id="A0A833QTE1"/>
<dbReference type="GO" id="GO:0016567">
    <property type="term" value="P:protein ubiquitination"/>
    <property type="evidence" value="ECO:0007669"/>
    <property type="project" value="TreeGrafter"/>
</dbReference>
<dbReference type="GO" id="GO:0008270">
    <property type="term" value="F:zinc ion binding"/>
    <property type="evidence" value="ECO:0007669"/>
    <property type="project" value="UniProtKB-KW"/>
</dbReference>
<accession>A0A833QTE1</accession>
<evidence type="ECO:0000256" key="4">
    <source>
        <dbReference type="PROSITE-ProRule" id="PRU00175"/>
    </source>
</evidence>
<dbReference type="PROSITE" id="PS50089">
    <property type="entry name" value="ZF_RING_2"/>
    <property type="match status" value="1"/>
</dbReference>
<dbReference type="Gene3D" id="3.30.40.10">
    <property type="entry name" value="Zinc/RING finger domain, C3HC4 (zinc finger)"/>
    <property type="match status" value="1"/>
</dbReference>
<organism evidence="6 7">
    <name type="scientific">Carex littledalei</name>
    <dbReference type="NCBI Taxonomy" id="544730"/>
    <lineage>
        <taxon>Eukaryota</taxon>
        <taxon>Viridiplantae</taxon>
        <taxon>Streptophyta</taxon>
        <taxon>Embryophyta</taxon>
        <taxon>Tracheophyta</taxon>
        <taxon>Spermatophyta</taxon>
        <taxon>Magnoliopsida</taxon>
        <taxon>Liliopsida</taxon>
        <taxon>Poales</taxon>
        <taxon>Cyperaceae</taxon>
        <taxon>Cyperoideae</taxon>
        <taxon>Cariceae</taxon>
        <taxon>Carex</taxon>
        <taxon>Carex subgen. Euthyceras</taxon>
    </lineage>
</organism>
<proteinExistence type="predicted"/>